<dbReference type="GO" id="GO:0005634">
    <property type="term" value="C:nucleus"/>
    <property type="evidence" value="ECO:0007669"/>
    <property type="project" value="UniProtKB-SubCell"/>
</dbReference>
<evidence type="ECO:0000313" key="5">
    <source>
        <dbReference type="EMBL" id="KXT12058.1"/>
    </source>
</evidence>
<dbReference type="CDD" id="cd12148">
    <property type="entry name" value="fungal_TF_MHR"/>
    <property type="match status" value="1"/>
</dbReference>
<evidence type="ECO:0000256" key="2">
    <source>
        <dbReference type="ARBA" id="ARBA00023242"/>
    </source>
</evidence>
<dbReference type="GO" id="GO:0045944">
    <property type="term" value="P:positive regulation of transcription by RNA polymerase II"/>
    <property type="evidence" value="ECO:0007669"/>
    <property type="project" value="TreeGrafter"/>
</dbReference>
<evidence type="ECO:0000313" key="6">
    <source>
        <dbReference type="Proteomes" id="UP000073492"/>
    </source>
</evidence>
<dbReference type="GO" id="GO:0000976">
    <property type="term" value="F:transcription cis-regulatory region binding"/>
    <property type="evidence" value="ECO:0007669"/>
    <property type="project" value="TreeGrafter"/>
</dbReference>
<dbReference type="InterPro" id="IPR036864">
    <property type="entry name" value="Zn2-C6_fun-type_DNA-bd_sf"/>
</dbReference>
<evidence type="ECO:0000256" key="1">
    <source>
        <dbReference type="ARBA" id="ARBA00004123"/>
    </source>
</evidence>
<sequence length="669" mass="75490">LHVSGSSSAALLAPEAALCGEIWNLGLFQTSSCSCATSSAMAFTRIEDVINKSEDTDTTKSSSRETDGRLATIGKKRTRTGCLNCRRKRRKCDEVKPTCEACQARNEVCEWGVKVSFLIRDYFEETTNDIEEPRLLDASATATATATAPTAQLTPRPHPLTLNLSNNTPTTHELPFEPLEPVTSTQSHHSAPLILQPDPIGLHDELNGITPTPMLTSPELFLSPQYSDSQFEDGIFLPGSEFHELHAALRSKIIDTARSTAPSRIASPDPHHHRPPELQRSETSETADEESRRLAHLSIDQEYVLLQNYINEVAPWLDKFDVHRHFELVLPMLAKRHSHLRYSILALSARQIELKARRRDHSCSLALYQRAIHLLSPLLQYRTTEILCSCVVLCVLEMMSCSPKAWRRHLDGCAALIQALGISGGCGGLEQALFWCFARMDICGGLISSERTLIPLTNWMGGGHILQDVSMLMNLHKNFDMYANHIVYLTAQVVDLLCSSGKWEQRHRNLAHRMDASEYLHQWTRLFELLDRWYNDRPEEMKVLLHIMDESKPFPTLLYGNGPAVSGNQMYHTAALLMLKYKPSGVQFGKGKKPQSILWHARQICAISISNDNHACWTNCVQPLWIAGQHMSHGSEHRAIISILARIERELGWATQWRQDDLREYWGEL</sequence>
<feature type="compositionally biased region" description="Low complexity" evidence="3">
    <location>
        <begin position="141"/>
        <end position="151"/>
    </location>
</feature>
<organism evidence="5 6">
    <name type="scientific">Pseudocercospora musae</name>
    <dbReference type="NCBI Taxonomy" id="113226"/>
    <lineage>
        <taxon>Eukaryota</taxon>
        <taxon>Fungi</taxon>
        <taxon>Dikarya</taxon>
        <taxon>Ascomycota</taxon>
        <taxon>Pezizomycotina</taxon>
        <taxon>Dothideomycetes</taxon>
        <taxon>Dothideomycetidae</taxon>
        <taxon>Mycosphaerellales</taxon>
        <taxon>Mycosphaerellaceae</taxon>
        <taxon>Pseudocercospora</taxon>
    </lineage>
</organism>
<feature type="domain" description="Zn(2)-C6 fungal-type" evidence="4">
    <location>
        <begin position="81"/>
        <end position="111"/>
    </location>
</feature>
<evidence type="ECO:0000256" key="3">
    <source>
        <dbReference type="SAM" id="MobiDB-lite"/>
    </source>
</evidence>
<feature type="region of interest" description="Disordered" evidence="3">
    <location>
        <begin position="261"/>
        <end position="290"/>
    </location>
</feature>
<dbReference type="SMART" id="SM00066">
    <property type="entry name" value="GAL4"/>
    <property type="match status" value="1"/>
</dbReference>
<dbReference type="PANTHER" id="PTHR37534">
    <property type="entry name" value="TRANSCRIPTIONAL ACTIVATOR PROTEIN UGA3"/>
    <property type="match status" value="1"/>
</dbReference>
<dbReference type="InterPro" id="IPR021858">
    <property type="entry name" value="Fun_TF"/>
</dbReference>
<feature type="non-terminal residue" evidence="5">
    <location>
        <position position="1"/>
    </location>
</feature>
<protein>
    <recommendedName>
        <fullName evidence="4">Zn(2)-C6 fungal-type domain-containing protein</fullName>
    </recommendedName>
</protein>
<dbReference type="CDD" id="cd00067">
    <property type="entry name" value="GAL4"/>
    <property type="match status" value="1"/>
</dbReference>
<dbReference type="OrthoDB" id="415590at2759"/>
<dbReference type="Proteomes" id="UP000073492">
    <property type="component" value="Unassembled WGS sequence"/>
</dbReference>
<dbReference type="GO" id="GO:0000981">
    <property type="term" value="F:DNA-binding transcription factor activity, RNA polymerase II-specific"/>
    <property type="evidence" value="ECO:0007669"/>
    <property type="project" value="InterPro"/>
</dbReference>
<comment type="subcellular location">
    <subcellularLocation>
        <location evidence="1">Nucleus</location>
    </subcellularLocation>
</comment>
<dbReference type="EMBL" id="LFZO01000168">
    <property type="protein sequence ID" value="KXT12058.1"/>
    <property type="molecule type" value="Genomic_DNA"/>
</dbReference>
<dbReference type="Pfam" id="PF00172">
    <property type="entry name" value="Zn_clus"/>
    <property type="match status" value="1"/>
</dbReference>
<name>A0A139IBD2_9PEZI</name>
<reference evidence="5 6" key="1">
    <citation type="submission" date="2015-07" db="EMBL/GenBank/DDBJ databases">
        <title>Comparative genomics of the Sigatoka disease complex on banana suggests a link between parallel evolutionary changes in Pseudocercospora fijiensis and Pseudocercospora eumusae and increased virulence on the banana host.</title>
        <authorList>
            <person name="Chang T.-C."/>
            <person name="Salvucci A."/>
            <person name="Crous P.W."/>
            <person name="Stergiopoulos I."/>
        </authorList>
    </citation>
    <scope>NUCLEOTIDE SEQUENCE [LARGE SCALE GENOMIC DNA]</scope>
    <source>
        <strain evidence="5 6">CBS 116634</strain>
    </source>
</reference>
<dbReference type="PANTHER" id="PTHR37534:SF4">
    <property type="entry name" value="ZN(II)2CYS6 TRANSCRIPTION FACTOR (EUROFUNG)"/>
    <property type="match status" value="1"/>
</dbReference>
<keyword evidence="6" id="KW-1185">Reference proteome</keyword>
<feature type="compositionally biased region" description="Basic and acidic residues" evidence="3">
    <location>
        <begin position="275"/>
        <end position="290"/>
    </location>
</feature>
<dbReference type="AlphaFoldDB" id="A0A139IBD2"/>
<keyword evidence="2" id="KW-0539">Nucleus</keyword>
<dbReference type="Pfam" id="PF11951">
    <property type="entry name" value="Fungal_trans_2"/>
    <property type="match status" value="1"/>
</dbReference>
<gene>
    <name evidence="5" type="ORF">AC579_4695</name>
</gene>
<dbReference type="SUPFAM" id="SSF57701">
    <property type="entry name" value="Zn2/Cys6 DNA-binding domain"/>
    <property type="match status" value="1"/>
</dbReference>
<dbReference type="Gene3D" id="4.10.240.10">
    <property type="entry name" value="Zn(2)-C6 fungal-type DNA-binding domain"/>
    <property type="match status" value="1"/>
</dbReference>
<feature type="region of interest" description="Disordered" evidence="3">
    <location>
        <begin position="141"/>
        <end position="211"/>
    </location>
</feature>
<evidence type="ECO:0000259" key="4">
    <source>
        <dbReference type="PROSITE" id="PS50048"/>
    </source>
</evidence>
<accession>A0A139IBD2</accession>
<dbReference type="GO" id="GO:0008270">
    <property type="term" value="F:zinc ion binding"/>
    <property type="evidence" value="ECO:0007669"/>
    <property type="project" value="InterPro"/>
</dbReference>
<dbReference type="InterPro" id="IPR001138">
    <property type="entry name" value="Zn2Cys6_DnaBD"/>
</dbReference>
<feature type="compositionally biased region" description="Low complexity" evidence="3">
    <location>
        <begin position="159"/>
        <end position="172"/>
    </location>
</feature>
<dbReference type="PROSITE" id="PS00463">
    <property type="entry name" value="ZN2_CY6_FUNGAL_1"/>
    <property type="match status" value="1"/>
</dbReference>
<dbReference type="PROSITE" id="PS50048">
    <property type="entry name" value="ZN2_CY6_FUNGAL_2"/>
    <property type="match status" value="1"/>
</dbReference>
<proteinExistence type="predicted"/>
<comment type="caution">
    <text evidence="5">The sequence shown here is derived from an EMBL/GenBank/DDBJ whole genome shotgun (WGS) entry which is preliminary data.</text>
</comment>